<evidence type="ECO:0000313" key="4">
    <source>
        <dbReference type="EMBL" id="HCV83050.1"/>
    </source>
</evidence>
<comment type="subcellular location">
    <subcellularLocation>
        <location evidence="1">Cell envelope</location>
    </subcellularLocation>
</comment>
<dbReference type="GO" id="GO:0030313">
    <property type="term" value="C:cell envelope"/>
    <property type="evidence" value="ECO:0007669"/>
    <property type="project" value="UniProtKB-SubCell"/>
</dbReference>
<evidence type="ECO:0000256" key="1">
    <source>
        <dbReference type="ARBA" id="ARBA00004196"/>
    </source>
</evidence>
<keyword evidence="3" id="KW-0732">Signal</keyword>
<comment type="caution">
    <text evidence="4">The sequence shown here is derived from an EMBL/GenBank/DDBJ whole genome shotgun (WGS) entry which is preliminary data.</text>
</comment>
<proteinExistence type="inferred from homology"/>
<dbReference type="PANTHER" id="PTHR46847">
    <property type="entry name" value="D-ALLOSE-BINDING PERIPLASMIC PROTEIN-RELATED"/>
    <property type="match status" value="1"/>
</dbReference>
<dbReference type="Gene3D" id="3.40.50.2300">
    <property type="match status" value="1"/>
</dbReference>
<dbReference type="EMBL" id="DPMF01000424">
    <property type="protein sequence ID" value="HCV83050.1"/>
    <property type="molecule type" value="Genomic_DNA"/>
</dbReference>
<sequence>MKSLIKFFLLTIFFLLFLSCNQQHREENYRIGFSQAMTTDNWRREMNKSMQLEASLHPEIVLEIKDAENSVAQQLKQIEGFIKDDVDVLIVSPIQSNP</sequence>
<dbReference type="InterPro" id="IPR028082">
    <property type="entry name" value="Peripla_BP_I"/>
</dbReference>
<reference evidence="4 5" key="1">
    <citation type="journal article" date="2018" name="Nat. Biotechnol.">
        <title>A standardized bacterial taxonomy based on genome phylogeny substantially revises the tree of life.</title>
        <authorList>
            <person name="Parks D.H."/>
            <person name="Chuvochina M."/>
            <person name="Waite D.W."/>
            <person name="Rinke C."/>
            <person name="Skarshewski A."/>
            <person name="Chaumeil P.A."/>
            <person name="Hugenholtz P."/>
        </authorList>
    </citation>
    <scope>NUCLEOTIDE SEQUENCE [LARGE SCALE GENOMIC DNA]</scope>
    <source>
        <strain evidence="4">UBA9359</strain>
    </source>
</reference>
<gene>
    <name evidence="4" type="ORF">DGQ38_18595</name>
</gene>
<evidence type="ECO:0000313" key="5">
    <source>
        <dbReference type="Proteomes" id="UP000264330"/>
    </source>
</evidence>
<evidence type="ECO:0000256" key="3">
    <source>
        <dbReference type="ARBA" id="ARBA00022729"/>
    </source>
</evidence>
<dbReference type="Proteomes" id="UP000264330">
    <property type="component" value="Unassembled WGS sequence"/>
</dbReference>
<dbReference type="SUPFAM" id="SSF53822">
    <property type="entry name" value="Periplasmic binding protein-like I"/>
    <property type="match status" value="1"/>
</dbReference>
<evidence type="ECO:0000256" key="2">
    <source>
        <dbReference type="ARBA" id="ARBA00007639"/>
    </source>
</evidence>
<comment type="similarity">
    <text evidence="2">Belongs to the bacterial solute-binding protein 2 family.</text>
</comment>
<dbReference type="PROSITE" id="PS51257">
    <property type="entry name" value="PROKAR_LIPOPROTEIN"/>
    <property type="match status" value="1"/>
</dbReference>
<organism evidence="4 5">
    <name type="scientific">Zunongwangia profunda</name>
    <dbReference type="NCBI Taxonomy" id="398743"/>
    <lineage>
        <taxon>Bacteria</taxon>
        <taxon>Pseudomonadati</taxon>
        <taxon>Bacteroidota</taxon>
        <taxon>Flavobacteriia</taxon>
        <taxon>Flavobacteriales</taxon>
        <taxon>Flavobacteriaceae</taxon>
        <taxon>Zunongwangia</taxon>
    </lineage>
</organism>
<protein>
    <submittedName>
        <fullName evidence="4">AraC family transcriptional regulator</fullName>
    </submittedName>
</protein>
<accession>A0A3D5J6R4</accession>
<feature type="non-terminal residue" evidence="4">
    <location>
        <position position="98"/>
    </location>
</feature>
<name>A0A3D5J6R4_9FLAO</name>
<dbReference type="PANTHER" id="PTHR46847:SF1">
    <property type="entry name" value="D-ALLOSE-BINDING PERIPLASMIC PROTEIN-RELATED"/>
    <property type="match status" value="1"/>
</dbReference>
<dbReference type="AlphaFoldDB" id="A0A3D5J6R4"/>